<dbReference type="InterPro" id="IPR001647">
    <property type="entry name" value="HTH_TetR"/>
</dbReference>
<dbReference type="EMBL" id="JAHCDA010000005">
    <property type="protein sequence ID" value="MBS7813648.1"/>
    <property type="molecule type" value="Genomic_DNA"/>
</dbReference>
<dbReference type="Pfam" id="PF00440">
    <property type="entry name" value="TetR_N"/>
    <property type="match status" value="1"/>
</dbReference>
<dbReference type="PROSITE" id="PS50977">
    <property type="entry name" value="HTH_TETR_2"/>
    <property type="match status" value="1"/>
</dbReference>
<feature type="domain" description="HTH tetR-type" evidence="5">
    <location>
        <begin position="11"/>
        <end position="71"/>
    </location>
</feature>
<keyword evidence="1" id="KW-0805">Transcription regulation</keyword>
<feature type="DNA-binding region" description="H-T-H motif" evidence="4">
    <location>
        <begin position="34"/>
        <end position="53"/>
    </location>
</feature>
<keyword evidence="2 4" id="KW-0238">DNA-binding</keyword>
<evidence type="ECO:0000256" key="2">
    <source>
        <dbReference type="ARBA" id="ARBA00023125"/>
    </source>
</evidence>
<evidence type="ECO:0000256" key="3">
    <source>
        <dbReference type="ARBA" id="ARBA00023163"/>
    </source>
</evidence>
<sequence>MSEQVEMPSRVPMRDEIKRVATRLLMLRGYRGVSYGDIAQELEITTTNIHYHFGPKARLVATVMHDYIEQVGGRYRGIWTAANGLAAKVEATVAFNREAFTRLNPQGNEGNSWSLITRLSAEGEALDDLMRERIVAFRRDIQASAIIGMEKAVAEGELRPEAPCQQLGRLMASCFLYAVHISRDSGGFSGLSQHYAAQLDLIERSWGMAAKRNGLDVGAPETY</sequence>
<evidence type="ECO:0000313" key="7">
    <source>
        <dbReference type="Proteomes" id="UP000766336"/>
    </source>
</evidence>
<dbReference type="Gene3D" id="1.10.357.10">
    <property type="entry name" value="Tetracycline Repressor, domain 2"/>
    <property type="match status" value="1"/>
</dbReference>
<evidence type="ECO:0000256" key="4">
    <source>
        <dbReference type="PROSITE-ProRule" id="PRU00335"/>
    </source>
</evidence>
<dbReference type="InterPro" id="IPR009057">
    <property type="entry name" value="Homeodomain-like_sf"/>
</dbReference>
<protein>
    <submittedName>
        <fullName evidence="6">TetR/AcrR family transcriptional regulator</fullName>
    </submittedName>
</protein>
<dbReference type="PANTHER" id="PTHR30055">
    <property type="entry name" value="HTH-TYPE TRANSCRIPTIONAL REGULATOR RUTR"/>
    <property type="match status" value="1"/>
</dbReference>
<reference evidence="6 7" key="1">
    <citation type="submission" date="2021-05" db="EMBL/GenBank/DDBJ databases">
        <title>Roseococcus sp. XZZS9, whole genome shotgun sequencing project.</title>
        <authorList>
            <person name="Zhao G."/>
            <person name="Shen L."/>
        </authorList>
    </citation>
    <scope>NUCLEOTIDE SEQUENCE [LARGE SCALE GENOMIC DNA]</scope>
    <source>
        <strain evidence="6 7">XZZS9</strain>
    </source>
</reference>
<evidence type="ECO:0000259" key="5">
    <source>
        <dbReference type="PROSITE" id="PS50977"/>
    </source>
</evidence>
<keyword evidence="7" id="KW-1185">Reference proteome</keyword>
<accession>A0ABS5QLG4</accession>
<name>A0ABS5QLG4_9PROT</name>
<dbReference type="Proteomes" id="UP000766336">
    <property type="component" value="Unassembled WGS sequence"/>
</dbReference>
<dbReference type="InterPro" id="IPR050109">
    <property type="entry name" value="HTH-type_TetR-like_transc_reg"/>
</dbReference>
<dbReference type="InterPro" id="IPR036271">
    <property type="entry name" value="Tet_transcr_reg_TetR-rel_C_sf"/>
</dbReference>
<keyword evidence="3" id="KW-0804">Transcription</keyword>
<dbReference type="PANTHER" id="PTHR30055:SF234">
    <property type="entry name" value="HTH-TYPE TRANSCRIPTIONAL REGULATOR BETI"/>
    <property type="match status" value="1"/>
</dbReference>
<evidence type="ECO:0000256" key="1">
    <source>
        <dbReference type="ARBA" id="ARBA00023015"/>
    </source>
</evidence>
<dbReference type="SUPFAM" id="SSF46689">
    <property type="entry name" value="Homeodomain-like"/>
    <property type="match status" value="1"/>
</dbReference>
<dbReference type="SUPFAM" id="SSF48498">
    <property type="entry name" value="Tetracyclin repressor-like, C-terminal domain"/>
    <property type="match status" value="1"/>
</dbReference>
<organism evidence="6 7">
    <name type="scientific">Roseococcus pinisoli</name>
    <dbReference type="NCBI Taxonomy" id="2835040"/>
    <lineage>
        <taxon>Bacteria</taxon>
        <taxon>Pseudomonadati</taxon>
        <taxon>Pseudomonadota</taxon>
        <taxon>Alphaproteobacteria</taxon>
        <taxon>Acetobacterales</taxon>
        <taxon>Roseomonadaceae</taxon>
        <taxon>Roseococcus</taxon>
    </lineage>
</organism>
<evidence type="ECO:0000313" key="6">
    <source>
        <dbReference type="EMBL" id="MBS7813648.1"/>
    </source>
</evidence>
<dbReference type="RefSeq" id="WP_213672339.1">
    <property type="nucleotide sequence ID" value="NZ_JAHCDA010000005.1"/>
</dbReference>
<proteinExistence type="predicted"/>
<comment type="caution">
    <text evidence="6">The sequence shown here is derived from an EMBL/GenBank/DDBJ whole genome shotgun (WGS) entry which is preliminary data.</text>
</comment>
<gene>
    <name evidence="6" type="ORF">KHU32_22095</name>
</gene>